<reference evidence="5 6" key="1">
    <citation type="submission" date="2017-08" db="EMBL/GenBank/DDBJ databases">
        <authorList>
            <person name="de Groot N.N."/>
        </authorList>
    </citation>
    <scope>NUCLEOTIDE SEQUENCE [LARGE SCALE GENOMIC DNA]</scope>
    <source>
        <strain evidence="5 6">JC228</strain>
    </source>
</reference>
<evidence type="ECO:0000313" key="6">
    <source>
        <dbReference type="Proteomes" id="UP000219546"/>
    </source>
</evidence>
<dbReference type="InterPro" id="IPR003593">
    <property type="entry name" value="AAA+_ATPase"/>
</dbReference>
<dbReference type="GO" id="GO:0003677">
    <property type="term" value="F:DNA binding"/>
    <property type="evidence" value="ECO:0007669"/>
    <property type="project" value="InterPro"/>
</dbReference>
<name>A0A285CU83_9BACI</name>
<dbReference type="Gene3D" id="3.40.50.300">
    <property type="entry name" value="P-loop containing nucleotide triphosphate hydrolases"/>
    <property type="match status" value="2"/>
</dbReference>
<dbReference type="InterPro" id="IPR027417">
    <property type="entry name" value="P-loop_NTPase"/>
</dbReference>
<evidence type="ECO:0000313" key="5">
    <source>
        <dbReference type="EMBL" id="SNX70513.1"/>
    </source>
</evidence>
<sequence>MSTLQVEQLHKTYGEKTLFDFISFSIAEKQRIGLIGVNGTGKSTLLKILAGIESAEEVTVTHANDFRIEYLPQEPELEDELTVLEQIYYGDSIIMKTMRGYEQVLQELELDPTNPAKQKHLLAMQQKMDENEAWEANTVSKTVLTKLGIVEFSKKVKHLSGGQKKRVAIAKALIQPADLLLMDEPTNHLDNETIEWLEGFLAQYKGSLLLVTHDRYFLNRVTNKIFELDRGKLYVYDGNYEVFLEKKAEREAEAEQREAKRQNILRRELEWLRRGAKARTTKQKARLQRAEQLQEQQATVSKDDLEFAIGSKRLGDRVIQLEGIRKTFDQKTVIDNFSTLIIPGDRIGIIGPNGSGKTTLLNIMAGGDQPDQGKIEIGQTVSIGYYTQDHDEINGDLRVIEYIKEIAEVVHTIDGQVITAEQMLERFMFPRSMQWTYIRKLSGGERRRLYLLRVLMTEPNVLFLDEPTNDLDIQTLSVLENYLDQFPGVVITVSHDRYFLDRVVDKLIVFEGNGGISRYQGAYSEFMEESKEQKAAAIKEVKETPPPKQQRSEKRKKLSYKDQLEWDGIEDKISGLEVKIGELDEELAAAGSDFGKIQIIMDQKTELEAELERTMERWEELALMVEELGK</sequence>
<dbReference type="AlphaFoldDB" id="A0A285CU83"/>
<dbReference type="PANTHER" id="PTHR42855:SF1">
    <property type="entry name" value="ABC TRANSPORTER DOMAIN-CONTAINING PROTEIN"/>
    <property type="match status" value="1"/>
</dbReference>
<dbReference type="PROSITE" id="PS50893">
    <property type="entry name" value="ABC_TRANSPORTER_2"/>
    <property type="match status" value="2"/>
</dbReference>
<dbReference type="InterPro" id="IPR037118">
    <property type="entry name" value="Val-tRNA_synth_C_sf"/>
</dbReference>
<dbReference type="SUPFAM" id="SSF52540">
    <property type="entry name" value="P-loop containing nucleoside triphosphate hydrolases"/>
    <property type="match status" value="2"/>
</dbReference>
<evidence type="ECO:0000256" key="2">
    <source>
        <dbReference type="ARBA" id="ARBA00022741"/>
    </source>
</evidence>
<dbReference type="InterPro" id="IPR017871">
    <property type="entry name" value="ABC_transporter-like_CS"/>
</dbReference>
<dbReference type="EMBL" id="OAOP01000004">
    <property type="protein sequence ID" value="SNX70513.1"/>
    <property type="molecule type" value="Genomic_DNA"/>
</dbReference>
<feature type="domain" description="ABC transporter" evidence="4">
    <location>
        <begin position="319"/>
        <end position="539"/>
    </location>
</feature>
<dbReference type="Gene3D" id="1.10.287.380">
    <property type="entry name" value="Valyl-tRNA synthetase, C-terminal domain"/>
    <property type="match status" value="1"/>
</dbReference>
<dbReference type="InterPro" id="IPR032781">
    <property type="entry name" value="ABC_tran_Xtn"/>
</dbReference>
<dbReference type="Proteomes" id="UP000219546">
    <property type="component" value="Unassembled WGS sequence"/>
</dbReference>
<dbReference type="GO" id="GO:0005524">
    <property type="term" value="F:ATP binding"/>
    <property type="evidence" value="ECO:0007669"/>
    <property type="project" value="UniProtKB-KW"/>
</dbReference>
<protein>
    <submittedName>
        <fullName evidence="5">ATP-binding cassette subfamily F protein uup</fullName>
    </submittedName>
</protein>
<dbReference type="CDD" id="cd03221">
    <property type="entry name" value="ABCF_EF-3"/>
    <property type="match status" value="2"/>
</dbReference>
<keyword evidence="6" id="KW-1185">Reference proteome</keyword>
<dbReference type="Pfam" id="PF12848">
    <property type="entry name" value="ABC_tran_Xtn"/>
    <property type="match status" value="1"/>
</dbReference>
<dbReference type="GO" id="GO:0016887">
    <property type="term" value="F:ATP hydrolysis activity"/>
    <property type="evidence" value="ECO:0007669"/>
    <property type="project" value="InterPro"/>
</dbReference>
<dbReference type="InterPro" id="IPR051309">
    <property type="entry name" value="ABCF_ATPase"/>
</dbReference>
<dbReference type="InterPro" id="IPR032524">
    <property type="entry name" value="ABC_tran_C"/>
</dbReference>
<keyword evidence="2" id="KW-0547">Nucleotide-binding</keyword>
<dbReference type="InterPro" id="IPR003439">
    <property type="entry name" value="ABC_transporter-like_ATP-bd"/>
</dbReference>
<dbReference type="RefSeq" id="WP_097158557.1">
    <property type="nucleotide sequence ID" value="NZ_JBEPMQ010000010.1"/>
</dbReference>
<keyword evidence="1" id="KW-0677">Repeat</keyword>
<dbReference type="SMART" id="SM00382">
    <property type="entry name" value="AAA"/>
    <property type="match status" value="2"/>
</dbReference>
<gene>
    <name evidence="5" type="ORF">SAMN05877753_104156</name>
</gene>
<dbReference type="Pfam" id="PF00005">
    <property type="entry name" value="ABC_tran"/>
    <property type="match status" value="2"/>
</dbReference>
<dbReference type="FunFam" id="3.40.50.300:FF:000011">
    <property type="entry name" value="Putative ABC transporter ATP-binding component"/>
    <property type="match status" value="1"/>
</dbReference>
<accession>A0A285CU83</accession>
<evidence type="ECO:0000256" key="1">
    <source>
        <dbReference type="ARBA" id="ARBA00022737"/>
    </source>
</evidence>
<evidence type="ECO:0000256" key="3">
    <source>
        <dbReference type="ARBA" id="ARBA00022840"/>
    </source>
</evidence>
<feature type="domain" description="ABC transporter" evidence="4">
    <location>
        <begin position="4"/>
        <end position="255"/>
    </location>
</feature>
<dbReference type="PANTHER" id="PTHR42855">
    <property type="entry name" value="ABC TRANSPORTER ATP-BINDING SUBUNIT"/>
    <property type="match status" value="1"/>
</dbReference>
<dbReference type="OrthoDB" id="9760950at2"/>
<organism evidence="5 6">
    <name type="scientific">Bacillus oleivorans</name>
    <dbReference type="NCBI Taxonomy" id="1448271"/>
    <lineage>
        <taxon>Bacteria</taxon>
        <taxon>Bacillati</taxon>
        <taxon>Bacillota</taxon>
        <taxon>Bacilli</taxon>
        <taxon>Bacillales</taxon>
        <taxon>Bacillaceae</taxon>
        <taxon>Bacillus</taxon>
    </lineage>
</organism>
<dbReference type="FunFam" id="3.40.50.300:FF:000309">
    <property type="entry name" value="ABC transporter ATP-binding protein"/>
    <property type="match status" value="1"/>
</dbReference>
<proteinExistence type="predicted"/>
<dbReference type="PROSITE" id="PS00211">
    <property type="entry name" value="ABC_TRANSPORTER_1"/>
    <property type="match status" value="1"/>
</dbReference>
<keyword evidence="3 5" id="KW-0067">ATP-binding</keyword>
<evidence type="ECO:0000259" key="4">
    <source>
        <dbReference type="PROSITE" id="PS50893"/>
    </source>
</evidence>
<dbReference type="Pfam" id="PF16326">
    <property type="entry name" value="ABC_tran_CTD"/>
    <property type="match status" value="1"/>
</dbReference>